<dbReference type="InterPro" id="IPR036388">
    <property type="entry name" value="WH-like_DNA-bd_sf"/>
</dbReference>
<gene>
    <name evidence="6" type="ORF">NCTC13193_00915</name>
</gene>
<evidence type="ECO:0000256" key="2">
    <source>
        <dbReference type="ARBA" id="ARBA00023125"/>
    </source>
</evidence>
<name>A0A448S844_SERFO</name>
<evidence type="ECO:0000259" key="5">
    <source>
        <dbReference type="PROSITE" id="PS50043"/>
    </source>
</evidence>
<dbReference type="EMBL" id="LR134492">
    <property type="protein sequence ID" value="VEI63859.1"/>
    <property type="molecule type" value="Genomic_DNA"/>
</dbReference>
<organism evidence="6 7">
    <name type="scientific">Serratia fonticola</name>
    <dbReference type="NCBI Taxonomy" id="47917"/>
    <lineage>
        <taxon>Bacteria</taxon>
        <taxon>Pseudomonadati</taxon>
        <taxon>Pseudomonadota</taxon>
        <taxon>Gammaproteobacteria</taxon>
        <taxon>Enterobacterales</taxon>
        <taxon>Yersiniaceae</taxon>
        <taxon>Serratia</taxon>
    </lineage>
</organism>
<evidence type="ECO:0000256" key="3">
    <source>
        <dbReference type="ARBA" id="ARBA00023159"/>
    </source>
</evidence>
<dbReference type="CDD" id="cd06170">
    <property type="entry name" value="LuxR_C_like"/>
    <property type="match status" value="1"/>
</dbReference>
<evidence type="ECO:0000313" key="6">
    <source>
        <dbReference type="EMBL" id="VEI63859.1"/>
    </source>
</evidence>
<feature type="domain" description="HTH luxR-type" evidence="5">
    <location>
        <begin position="140"/>
        <end position="205"/>
    </location>
</feature>
<dbReference type="Proteomes" id="UP000270487">
    <property type="component" value="Chromosome"/>
</dbReference>
<proteinExistence type="predicted"/>
<dbReference type="InterPro" id="IPR016032">
    <property type="entry name" value="Sig_transdc_resp-reg_C-effctor"/>
</dbReference>
<keyword evidence="2 6" id="KW-0238">DNA-binding</keyword>
<dbReference type="SMART" id="SM00421">
    <property type="entry name" value="HTH_LUXR"/>
    <property type="match status" value="1"/>
</dbReference>
<dbReference type="GO" id="GO:0003677">
    <property type="term" value="F:DNA binding"/>
    <property type="evidence" value="ECO:0007669"/>
    <property type="project" value="UniProtKB-KW"/>
</dbReference>
<dbReference type="RefSeq" id="WP_141131135.1">
    <property type="nucleotide sequence ID" value="NZ_CAMISI010000001.1"/>
</dbReference>
<dbReference type="PANTHER" id="PTHR44688:SF16">
    <property type="entry name" value="DNA-BINDING TRANSCRIPTIONAL ACTIVATOR DEVR_DOSR"/>
    <property type="match status" value="1"/>
</dbReference>
<dbReference type="InterPro" id="IPR000792">
    <property type="entry name" value="Tscrpt_reg_LuxR_C"/>
</dbReference>
<dbReference type="Gene3D" id="1.10.10.10">
    <property type="entry name" value="Winged helix-like DNA-binding domain superfamily/Winged helix DNA-binding domain"/>
    <property type="match status" value="1"/>
</dbReference>
<sequence>MRNKKIIIQCPCHFTRRGIEAVLQKIHFLVGLEVIASLSRLSQCIKLLNKEPAPDILIMTLSSMVNNPSSTLHLLGEYSRVNPRVKTILINDIASFSIMGRYICEFKNVLAILDTSRSVEALEFQLLNTFQPFTGRSPLRHSTTPSLTPREMTVLQRLLEEQKMADIACDMRISPKTVSSHKRSALFKLGIRSLQPLMVKGYNRKAIINLYLSNAIEK</sequence>
<keyword evidence="4" id="KW-0804">Transcription</keyword>
<protein>
    <submittedName>
        <fullName evidence="6">DNA-binding transcriptional activator BglJ</fullName>
    </submittedName>
</protein>
<dbReference type="SUPFAM" id="SSF46894">
    <property type="entry name" value="C-terminal effector domain of the bipartite response regulators"/>
    <property type="match status" value="1"/>
</dbReference>
<keyword evidence="3" id="KW-0010">Activator</keyword>
<dbReference type="GO" id="GO:0006355">
    <property type="term" value="P:regulation of DNA-templated transcription"/>
    <property type="evidence" value="ECO:0007669"/>
    <property type="project" value="InterPro"/>
</dbReference>
<dbReference type="PANTHER" id="PTHR44688">
    <property type="entry name" value="DNA-BINDING TRANSCRIPTIONAL ACTIVATOR DEVR_DOSR"/>
    <property type="match status" value="1"/>
</dbReference>
<evidence type="ECO:0000313" key="7">
    <source>
        <dbReference type="Proteomes" id="UP000270487"/>
    </source>
</evidence>
<dbReference type="AlphaFoldDB" id="A0A448S844"/>
<evidence type="ECO:0000256" key="1">
    <source>
        <dbReference type="ARBA" id="ARBA00023015"/>
    </source>
</evidence>
<reference evidence="6 7" key="1">
    <citation type="submission" date="2018-12" db="EMBL/GenBank/DDBJ databases">
        <authorList>
            <consortium name="Pathogen Informatics"/>
        </authorList>
    </citation>
    <scope>NUCLEOTIDE SEQUENCE [LARGE SCALE GENOMIC DNA]</scope>
    <source>
        <strain evidence="6 7">NCTC13193</strain>
    </source>
</reference>
<dbReference type="Pfam" id="PF00196">
    <property type="entry name" value="GerE"/>
    <property type="match status" value="1"/>
</dbReference>
<keyword evidence="1" id="KW-0805">Transcription regulation</keyword>
<dbReference type="PROSITE" id="PS50043">
    <property type="entry name" value="HTH_LUXR_2"/>
    <property type="match status" value="1"/>
</dbReference>
<accession>A0A448S844</accession>
<evidence type="ECO:0000256" key="4">
    <source>
        <dbReference type="ARBA" id="ARBA00023163"/>
    </source>
</evidence>